<keyword evidence="7" id="KW-1185">Reference proteome</keyword>
<evidence type="ECO:0000256" key="3">
    <source>
        <dbReference type="ARBA" id="ARBA00022692"/>
    </source>
</evidence>
<evidence type="ECO:0000256" key="2">
    <source>
        <dbReference type="ARBA" id="ARBA00022475"/>
    </source>
</evidence>
<keyword evidence="3 6" id="KW-0812">Transmembrane</keyword>
<evidence type="ECO:0000256" key="1">
    <source>
        <dbReference type="ARBA" id="ARBA00004651"/>
    </source>
</evidence>
<feature type="transmembrane region" description="Helical" evidence="6">
    <location>
        <begin position="170"/>
        <end position="198"/>
    </location>
</feature>
<protein>
    <recommendedName>
        <fullName evidence="6">Gustatory receptor</fullName>
    </recommendedName>
</protein>
<evidence type="ECO:0000313" key="7">
    <source>
        <dbReference type="Proteomes" id="UP000504606"/>
    </source>
</evidence>
<keyword evidence="4 6" id="KW-1133">Transmembrane helix</keyword>
<name>A0A9C6WXU3_FRAOC</name>
<evidence type="ECO:0000256" key="5">
    <source>
        <dbReference type="ARBA" id="ARBA00023136"/>
    </source>
</evidence>
<organism evidence="7 8">
    <name type="scientific">Frankliniella occidentalis</name>
    <name type="common">Western flower thrips</name>
    <name type="synonym">Euthrips occidentalis</name>
    <dbReference type="NCBI Taxonomy" id="133901"/>
    <lineage>
        <taxon>Eukaryota</taxon>
        <taxon>Metazoa</taxon>
        <taxon>Ecdysozoa</taxon>
        <taxon>Arthropoda</taxon>
        <taxon>Hexapoda</taxon>
        <taxon>Insecta</taxon>
        <taxon>Pterygota</taxon>
        <taxon>Neoptera</taxon>
        <taxon>Paraneoptera</taxon>
        <taxon>Thysanoptera</taxon>
        <taxon>Terebrantia</taxon>
        <taxon>Thripoidea</taxon>
        <taxon>Thripidae</taxon>
        <taxon>Frankliniella</taxon>
    </lineage>
</organism>
<dbReference type="Pfam" id="PF08395">
    <property type="entry name" value="7tm_7"/>
    <property type="match status" value="1"/>
</dbReference>
<reference evidence="8" key="1">
    <citation type="submission" date="2025-08" db="UniProtKB">
        <authorList>
            <consortium name="RefSeq"/>
        </authorList>
    </citation>
    <scope>IDENTIFICATION</scope>
    <source>
        <tissue evidence="8">Whole organism</tissue>
    </source>
</reference>
<dbReference type="RefSeq" id="XP_052125956.1">
    <property type="nucleotide sequence ID" value="XM_052269996.1"/>
</dbReference>
<evidence type="ECO:0000256" key="6">
    <source>
        <dbReference type="RuleBase" id="RU363108"/>
    </source>
</evidence>
<dbReference type="AlphaFoldDB" id="A0A9C6WXU3"/>
<dbReference type="GeneID" id="113203233"/>
<evidence type="ECO:0000313" key="8">
    <source>
        <dbReference type="RefSeq" id="XP_052125956.1"/>
    </source>
</evidence>
<feature type="transmembrane region" description="Helical" evidence="6">
    <location>
        <begin position="78"/>
        <end position="97"/>
    </location>
</feature>
<keyword evidence="5 6" id="KW-0472">Membrane</keyword>
<keyword evidence="6" id="KW-0807">Transducer</keyword>
<dbReference type="InterPro" id="IPR013604">
    <property type="entry name" value="7TM_chemorcpt"/>
</dbReference>
<comment type="similarity">
    <text evidence="6">Belongs to the insect chemoreceptor superfamily. Gustatory receptor (GR) family.</text>
</comment>
<accession>A0A9C6WXU3</accession>
<comment type="function">
    <text evidence="6">Gustatory receptor which mediates acceptance or avoidance behavior, depending on its substrates.</text>
</comment>
<sequence length="315" mass="35842">MAGPCEYVLTFKPLWRVLSLYAAWPQRVTKGGRLVRSGCSLRSVFTGLGVCLSCWRSWEALVFHLNFHFQIRDVPTRLLNLQYAVYIISLGIQIGFIRELPGNAAYAARWHDFQAYVTTVFTLASTSWRMHCAFLRNACSMLGDALDEALLREDLDRKEVMRLERTWLKLYYMVNAGLRSITTTTFLDIVILVLNYTIVSFNVLYVIFNGFTILGVFLIFAGLLGLVTLTRICDQAHRINEELGGRPRQALATIRTYGRHRDTVGELDMFRLILRTHPARVVLLGFLPINRAVLGTLLVTMTTYLIVLIQLAVDA</sequence>
<keyword evidence="6" id="KW-0675">Receptor</keyword>
<gene>
    <name evidence="8" type="primary">LOC113203233</name>
</gene>
<comment type="subcellular location">
    <subcellularLocation>
        <location evidence="1 6">Cell membrane</location>
        <topology evidence="1 6">Multi-pass membrane protein</topology>
    </subcellularLocation>
</comment>
<dbReference type="GO" id="GO:0007165">
    <property type="term" value="P:signal transduction"/>
    <property type="evidence" value="ECO:0007669"/>
    <property type="project" value="UniProtKB-KW"/>
</dbReference>
<evidence type="ECO:0000256" key="4">
    <source>
        <dbReference type="ARBA" id="ARBA00022989"/>
    </source>
</evidence>
<comment type="caution">
    <text evidence="6">Lacks conserved residue(s) required for the propagation of feature annotation.</text>
</comment>
<dbReference type="Proteomes" id="UP000504606">
    <property type="component" value="Unplaced"/>
</dbReference>
<dbReference type="GO" id="GO:0050909">
    <property type="term" value="P:sensory perception of taste"/>
    <property type="evidence" value="ECO:0007669"/>
    <property type="project" value="InterPro"/>
</dbReference>
<proteinExistence type="inferred from homology"/>
<keyword evidence="2 6" id="KW-1003">Cell membrane</keyword>
<dbReference type="GO" id="GO:0005886">
    <property type="term" value="C:plasma membrane"/>
    <property type="evidence" value="ECO:0007669"/>
    <property type="project" value="UniProtKB-SubCell"/>
</dbReference>
<feature type="transmembrane region" description="Helical" evidence="6">
    <location>
        <begin position="204"/>
        <end position="229"/>
    </location>
</feature>
<feature type="transmembrane region" description="Helical" evidence="6">
    <location>
        <begin position="292"/>
        <end position="313"/>
    </location>
</feature>